<dbReference type="PANTHER" id="PTHR12112">
    <property type="entry name" value="BNIP - RELATED"/>
    <property type="match status" value="1"/>
</dbReference>
<dbReference type="InParanoid" id="A0A2N3N9L6"/>
<dbReference type="Proteomes" id="UP000233524">
    <property type="component" value="Unassembled WGS sequence"/>
</dbReference>
<reference evidence="6 7" key="1">
    <citation type="journal article" date="2017" name="G3 (Bethesda)">
        <title>First Draft Genome Sequence of the Pathogenic Fungus Lomentospora prolificans (Formerly Scedosporium prolificans).</title>
        <authorList>
            <person name="Luo R."/>
            <person name="Zimin A."/>
            <person name="Workman R."/>
            <person name="Fan Y."/>
            <person name="Pertea G."/>
            <person name="Grossman N."/>
            <person name="Wear M.P."/>
            <person name="Jia B."/>
            <person name="Miller H."/>
            <person name="Casadevall A."/>
            <person name="Timp W."/>
            <person name="Zhang S.X."/>
            <person name="Salzberg S.L."/>
        </authorList>
    </citation>
    <scope>NUCLEOTIDE SEQUENCE [LARGE SCALE GENOMIC DNA]</scope>
    <source>
        <strain evidence="6 7">JHH-5317</strain>
    </source>
</reference>
<keyword evidence="3" id="KW-0378">Hydrolase</keyword>
<protein>
    <recommendedName>
        <fullName evidence="5">DHHA2 domain-containing protein</fullName>
    </recommendedName>
</protein>
<dbReference type="EMBL" id="NLAX01000010">
    <property type="protein sequence ID" value="PKS09138.1"/>
    <property type="molecule type" value="Genomic_DNA"/>
</dbReference>
<dbReference type="AlphaFoldDB" id="A0A2N3N9L6"/>
<evidence type="ECO:0000256" key="4">
    <source>
        <dbReference type="ARBA" id="ARBA00023211"/>
    </source>
</evidence>
<keyword evidence="2" id="KW-0479">Metal-binding</keyword>
<evidence type="ECO:0000313" key="7">
    <source>
        <dbReference type="Proteomes" id="UP000233524"/>
    </source>
</evidence>
<dbReference type="InterPro" id="IPR038222">
    <property type="entry name" value="DHHA2_dom_sf"/>
</dbReference>
<evidence type="ECO:0000256" key="2">
    <source>
        <dbReference type="ARBA" id="ARBA00022723"/>
    </source>
</evidence>
<evidence type="ECO:0000256" key="3">
    <source>
        <dbReference type="ARBA" id="ARBA00022801"/>
    </source>
</evidence>
<dbReference type="GO" id="GO:0005737">
    <property type="term" value="C:cytoplasm"/>
    <property type="evidence" value="ECO:0007669"/>
    <property type="project" value="InterPro"/>
</dbReference>
<accession>A0A2N3N9L6</accession>
<dbReference type="GO" id="GO:0004309">
    <property type="term" value="F:exopolyphosphatase activity"/>
    <property type="evidence" value="ECO:0007669"/>
    <property type="project" value="TreeGrafter"/>
</dbReference>
<feature type="domain" description="DHHA2" evidence="5">
    <location>
        <begin position="242"/>
        <end position="396"/>
    </location>
</feature>
<dbReference type="FunCoup" id="A0A2N3N9L6">
    <property type="interactions" value="208"/>
</dbReference>
<dbReference type="InterPro" id="IPR001667">
    <property type="entry name" value="DDH_dom"/>
</dbReference>
<dbReference type="Pfam" id="PF01368">
    <property type="entry name" value="DHH"/>
    <property type="match status" value="1"/>
</dbReference>
<keyword evidence="4" id="KW-0464">Manganese</keyword>
<evidence type="ECO:0000313" key="6">
    <source>
        <dbReference type="EMBL" id="PKS09138.1"/>
    </source>
</evidence>
<organism evidence="6 7">
    <name type="scientific">Lomentospora prolificans</name>
    <dbReference type="NCBI Taxonomy" id="41688"/>
    <lineage>
        <taxon>Eukaryota</taxon>
        <taxon>Fungi</taxon>
        <taxon>Dikarya</taxon>
        <taxon>Ascomycota</taxon>
        <taxon>Pezizomycotina</taxon>
        <taxon>Sordariomycetes</taxon>
        <taxon>Hypocreomycetidae</taxon>
        <taxon>Microascales</taxon>
        <taxon>Microascaceae</taxon>
        <taxon>Lomentospora</taxon>
    </lineage>
</organism>
<dbReference type="Pfam" id="PF02833">
    <property type="entry name" value="DHHA2"/>
    <property type="match status" value="1"/>
</dbReference>
<dbReference type="GO" id="GO:0046872">
    <property type="term" value="F:metal ion binding"/>
    <property type="evidence" value="ECO:0007669"/>
    <property type="project" value="UniProtKB-KW"/>
</dbReference>
<dbReference type="OrthoDB" id="374045at2759"/>
<dbReference type="VEuPathDB" id="FungiDB:jhhlp_003752"/>
<dbReference type="InterPro" id="IPR038763">
    <property type="entry name" value="DHH_sf"/>
</dbReference>
<dbReference type="SUPFAM" id="SSF64182">
    <property type="entry name" value="DHH phosphoesterases"/>
    <property type="match status" value="1"/>
</dbReference>
<gene>
    <name evidence="6" type="ORF">jhhlp_003752</name>
</gene>
<comment type="caution">
    <text evidence="6">The sequence shown here is derived from an EMBL/GenBank/DDBJ whole genome shotgun (WGS) entry which is preliminary data.</text>
</comment>
<dbReference type="PANTHER" id="PTHR12112:SF39">
    <property type="entry name" value="EG:152A3.5 PROTEIN (FBGN0003116_PN PROTEIN)"/>
    <property type="match status" value="1"/>
</dbReference>
<evidence type="ECO:0000259" key="5">
    <source>
        <dbReference type="SMART" id="SM01131"/>
    </source>
</evidence>
<proteinExistence type="predicted"/>
<comment type="cofactor">
    <cofactor evidence="1">
        <name>Mn(2+)</name>
        <dbReference type="ChEBI" id="CHEBI:29035"/>
    </cofactor>
</comment>
<dbReference type="Gene3D" id="3.90.1640.10">
    <property type="entry name" value="inorganic pyrophosphatase (n-terminal core)"/>
    <property type="match status" value="1"/>
</dbReference>
<dbReference type="Gene3D" id="3.10.310.20">
    <property type="entry name" value="DHHA2 domain"/>
    <property type="match status" value="1"/>
</dbReference>
<keyword evidence="7" id="KW-1185">Reference proteome</keyword>
<sequence length="401" mass="44469">MPPRPSLRSFLSLARGKLSASPSQRELPLTFVVGNESADLDSLCSAVIFAYLRTTANAQAQKVHIPISNLSRDDLRLRSEMTAVLAYVGLKPQDLLTLDDLPNGEAAPGSGDTTWYLVDHNSPTGIIKERYGGRIAGCIDHHADENYVPEDGNPRVIETCGSCVSLIVECCRDAWDSLASEARESKDAAEADRGMALMALGVIFSDTVNLKAKEKVTPRDVDAVEYLEKKLGGTDYDREKYCDEIEKVRRDLDGLSFRDIFRKDYKEWVENGLKLGTCSVIQNIEYLLARAGSGDVLMKELGRWAEEKSLDLVSIMTLATHDDGKYERQVLLWGLNEKAAKASREFERVSGDELELQAFEGGSLDLDAHGQWRKAWKQGNLKHSRKQIAPMIRDAMNGVGS</sequence>
<dbReference type="SMART" id="SM01131">
    <property type="entry name" value="DHHA2"/>
    <property type="match status" value="1"/>
</dbReference>
<dbReference type="InterPro" id="IPR004097">
    <property type="entry name" value="DHHA2"/>
</dbReference>
<name>A0A2N3N9L6_9PEZI</name>
<dbReference type="STRING" id="41688.A0A2N3N9L6"/>
<evidence type="ECO:0000256" key="1">
    <source>
        <dbReference type="ARBA" id="ARBA00001936"/>
    </source>
</evidence>